<keyword evidence="3" id="KW-1185">Reference proteome</keyword>
<dbReference type="RefSeq" id="WP_089274438.1">
    <property type="nucleotide sequence ID" value="NZ_FZOC01000004.1"/>
</dbReference>
<dbReference type="Proteomes" id="UP000198324">
    <property type="component" value="Unassembled WGS sequence"/>
</dbReference>
<organism evidence="2 3">
    <name type="scientific">Humidesulfovibrio mexicanus</name>
    <dbReference type="NCBI Taxonomy" id="147047"/>
    <lineage>
        <taxon>Bacteria</taxon>
        <taxon>Pseudomonadati</taxon>
        <taxon>Thermodesulfobacteriota</taxon>
        <taxon>Desulfovibrionia</taxon>
        <taxon>Desulfovibrionales</taxon>
        <taxon>Desulfovibrionaceae</taxon>
        <taxon>Humidesulfovibrio</taxon>
    </lineage>
</organism>
<feature type="transmembrane region" description="Helical" evidence="1">
    <location>
        <begin position="139"/>
        <end position="164"/>
    </location>
</feature>
<protein>
    <submittedName>
        <fullName evidence="2">Holin of 3TMs, for gene-transfer release</fullName>
    </submittedName>
</protein>
<keyword evidence="1" id="KW-0472">Membrane</keyword>
<name>A0A239AWG2_9BACT</name>
<reference evidence="2 3" key="1">
    <citation type="submission" date="2017-06" db="EMBL/GenBank/DDBJ databases">
        <authorList>
            <person name="Kim H.J."/>
            <person name="Triplett B.A."/>
        </authorList>
    </citation>
    <scope>NUCLEOTIDE SEQUENCE [LARGE SCALE GENOMIC DNA]</scope>
    <source>
        <strain evidence="2 3">DSM 13116</strain>
    </source>
</reference>
<dbReference type="OrthoDB" id="5463178at2"/>
<feature type="transmembrane region" description="Helical" evidence="1">
    <location>
        <begin position="106"/>
        <end position="127"/>
    </location>
</feature>
<keyword evidence="1" id="KW-0812">Transmembrane</keyword>
<sequence>MDPITIIGGLIGVAPTIAKWIGGDKAEEVANTVASVAQAVTGKADAQSAVDAIKADPALAMEFQKAWLATELALEQEETKRQLAVNETMRAEAHSEHWPQWSWRPFWGFTSALAFLFVSILCCWLGFDAVKSKNMAALNMIPQLVASFGLLFGTPLAILGVASFKRGQEKIEKLKTGAQ</sequence>
<dbReference type="EMBL" id="FZOC01000004">
    <property type="protein sequence ID" value="SNR99308.1"/>
    <property type="molecule type" value="Genomic_DNA"/>
</dbReference>
<accession>A0A239AWG2</accession>
<dbReference type="AlphaFoldDB" id="A0A239AWG2"/>
<dbReference type="InterPro" id="IPR021497">
    <property type="entry name" value="GTA_holin_3TM"/>
</dbReference>
<evidence type="ECO:0000313" key="2">
    <source>
        <dbReference type="EMBL" id="SNR99308.1"/>
    </source>
</evidence>
<proteinExistence type="predicted"/>
<gene>
    <name evidence="2" type="ORF">SAMN04488503_2232</name>
</gene>
<dbReference type="Pfam" id="PF11351">
    <property type="entry name" value="GTA_holin_3TM"/>
    <property type="match status" value="1"/>
</dbReference>
<keyword evidence="1" id="KW-1133">Transmembrane helix</keyword>
<evidence type="ECO:0000256" key="1">
    <source>
        <dbReference type="SAM" id="Phobius"/>
    </source>
</evidence>
<evidence type="ECO:0000313" key="3">
    <source>
        <dbReference type="Proteomes" id="UP000198324"/>
    </source>
</evidence>